<dbReference type="Proteomes" id="UP000807353">
    <property type="component" value="Unassembled WGS sequence"/>
</dbReference>
<keyword evidence="2" id="KW-1185">Reference proteome</keyword>
<sequence>MPCISVEEGLLKGLRKIRNIVVDSKDLRTLVDGRKSPASIVDAYAAILQAHAEIGDNPDWCCVSDSEVSSAAPYFSCRSNPSLQSQIHTHSPIHQLVYNLGKSALVHDPSKSVWSLTPVAQRRWLIINKPQVQKALPKIRIPGGRMPAKAS</sequence>
<comment type="caution">
    <text evidence="1">The sequence shown here is derived from an EMBL/GenBank/DDBJ whole genome shotgun (WGS) entry which is preliminary data.</text>
</comment>
<organism evidence="1 2">
    <name type="scientific">Collybia nuda</name>
    <dbReference type="NCBI Taxonomy" id="64659"/>
    <lineage>
        <taxon>Eukaryota</taxon>
        <taxon>Fungi</taxon>
        <taxon>Dikarya</taxon>
        <taxon>Basidiomycota</taxon>
        <taxon>Agaricomycotina</taxon>
        <taxon>Agaricomycetes</taxon>
        <taxon>Agaricomycetidae</taxon>
        <taxon>Agaricales</taxon>
        <taxon>Tricholomatineae</taxon>
        <taxon>Clitocybaceae</taxon>
        <taxon>Collybia</taxon>
    </lineage>
</organism>
<dbReference type="EMBL" id="MU150520">
    <property type="protein sequence ID" value="KAF9455792.1"/>
    <property type="molecule type" value="Genomic_DNA"/>
</dbReference>
<proteinExistence type="predicted"/>
<evidence type="ECO:0000313" key="1">
    <source>
        <dbReference type="EMBL" id="KAF9455792.1"/>
    </source>
</evidence>
<evidence type="ECO:0000313" key="2">
    <source>
        <dbReference type="Proteomes" id="UP000807353"/>
    </source>
</evidence>
<reference evidence="1" key="1">
    <citation type="submission" date="2020-11" db="EMBL/GenBank/DDBJ databases">
        <authorList>
            <consortium name="DOE Joint Genome Institute"/>
            <person name="Ahrendt S."/>
            <person name="Riley R."/>
            <person name="Andreopoulos W."/>
            <person name="Labutti K."/>
            <person name="Pangilinan J."/>
            <person name="Ruiz-Duenas F.J."/>
            <person name="Barrasa J.M."/>
            <person name="Sanchez-Garcia M."/>
            <person name="Camarero S."/>
            <person name="Miyauchi S."/>
            <person name="Serrano A."/>
            <person name="Linde D."/>
            <person name="Babiker R."/>
            <person name="Drula E."/>
            <person name="Ayuso-Fernandez I."/>
            <person name="Pacheco R."/>
            <person name="Padilla G."/>
            <person name="Ferreira P."/>
            <person name="Barriuso J."/>
            <person name="Kellner H."/>
            <person name="Castanera R."/>
            <person name="Alfaro M."/>
            <person name="Ramirez L."/>
            <person name="Pisabarro A.G."/>
            <person name="Kuo A."/>
            <person name="Tritt A."/>
            <person name="Lipzen A."/>
            <person name="He G."/>
            <person name="Yan M."/>
            <person name="Ng V."/>
            <person name="Cullen D."/>
            <person name="Martin F."/>
            <person name="Rosso M.-N."/>
            <person name="Henrissat B."/>
            <person name="Hibbett D."/>
            <person name="Martinez A.T."/>
            <person name="Grigoriev I.V."/>
        </authorList>
    </citation>
    <scope>NUCLEOTIDE SEQUENCE</scope>
    <source>
        <strain evidence="1">CBS 247.69</strain>
    </source>
</reference>
<name>A0A9P5XQF1_9AGAR</name>
<accession>A0A9P5XQF1</accession>
<dbReference type="OrthoDB" id="3014812at2759"/>
<gene>
    <name evidence="1" type="ORF">BDZ94DRAFT_1277274</name>
</gene>
<dbReference type="AlphaFoldDB" id="A0A9P5XQF1"/>
<protein>
    <submittedName>
        <fullName evidence="1">Uncharacterized protein</fullName>
    </submittedName>
</protein>